<dbReference type="SUPFAM" id="SSF50998">
    <property type="entry name" value="Quinoprotein alcohol dehydrogenase-like"/>
    <property type="match status" value="1"/>
</dbReference>
<sequence length="706" mass="72677">MWRKVLGLLWVSALCACTQPLNRCDENSLCPAGTVCQENVCVGTGETDSAACDGGCADYQVCLANTLQCSPRFLDLVVTPADQTVVDGGELVVRAELRLAGNYEARFPETLSLSVEPSSGGAPTQLARTGEGVYGAPWTPAAEGPYRLTVSYPETGGPSTRVGLTVDRTGPVLTVSLPVRSDGGTADGGFVYADPSLPGAWRRDQTVALRVESSAADVDPQSLRVRVSLSGSDGGVSLDDLAVTQAASCGAGIGYCGTVDVPLWKPGLPAFRGEFAVEVNAKDRVGNASSGNAKIPVTRWKWRYDIAAATITAAPAVGNMGTIYVGTTVSGNTDGRLLAIADDGRVLWDANTGAVVASPSVGNVLSAGSERVYAAHKKGNTSRVGFYVGTNSFNATCPDLLLPSALVQSALAIGQVATNGGSTLETVYGVYTGRSGGTVFAVRPDAAEDPQLRCPTNLSVGEVLAPGSMLASGNSAIFGTSSGRLKSYTLAANGLWNNSAQWDRSLSLATPTSLAVADGGIFVGSNDGSASRVFAAALDGGQEPTSVSTSSPAWNISFGGSPTVRGVVGLNNSKLLLLNSADGGIENINTPSDVIKGAPVWGTGGHVYTASSTTGVIEARRPLETVEWQFDTESSIEASMNLDCSRSSDGGVRSGVPGVLYATSQDGKIFALIVDSPGLDPSAPWPKYQHDSRNTGNPETPITSCP</sequence>
<dbReference type="EMBL" id="MH908902">
    <property type="protein sequence ID" value="AYM53412.1"/>
    <property type="molecule type" value="Genomic_DNA"/>
</dbReference>
<feature type="region of interest" description="Disordered" evidence="1">
    <location>
        <begin position="681"/>
        <end position="706"/>
    </location>
</feature>
<dbReference type="Gene3D" id="2.130.10.10">
    <property type="entry name" value="YVTN repeat-like/Quinoprotein amine dehydrogenase"/>
    <property type="match status" value="1"/>
</dbReference>
<dbReference type="PROSITE" id="PS51257">
    <property type="entry name" value="PROKAR_LIPOPROTEIN"/>
    <property type="match status" value="1"/>
</dbReference>
<name>A0A3Q8I4L2_9BACT</name>
<feature type="compositionally biased region" description="Polar residues" evidence="1">
    <location>
        <begin position="694"/>
        <end position="706"/>
    </location>
</feature>
<keyword evidence="2" id="KW-0732">Signal</keyword>
<reference evidence="3" key="1">
    <citation type="journal article" date="2018" name="J. Ind. Microbiol. Biotechnol.">
        <title>Genome mining reveals uncommon alkylpyrones as type III PKS products from myxobacteria.</title>
        <authorList>
            <person name="Hug J.J."/>
            <person name="Panter F."/>
            <person name="Krug D."/>
            <person name="Muller R."/>
        </authorList>
    </citation>
    <scope>NUCLEOTIDE SEQUENCE</scope>
    <source>
        <strain evidence="3">MCy9148</strain>
    </source>
</reference>
<evidence type="ECO:0000256" key="1">
    <source>
        <dbReference type="SAM" id="MobiDB-lite"/>
    </source>
</evidence>
<feature type="chain" id="PRO_5018556881" evidence="2">
    <location>
        <begin position="24"/>
        <end position="706"/>
    </location>
</feature>
<accession>A0A3Q8I4L2</accession>
<organism evidence="3">
    <name type="scientific">Melittangium lichenicola</name>
    <dbReference type="NCBI Taxonomy" id="45"/>
    <lineage>
        <taxon>Bacteria</taxon>
        <taxon>Pseudomonadati</taxon>
        <taxon>Myxococcota</taxon>
        <taxon>Myxococcia</taxon>
        <taxon>Myxococcales</taxon>
        <taxon>Cystobacterineae</taxon>
        <taxon>Archangiaceae</taxon>
        <taxon>Melittangium</taxon>
    </lineage>
</organism>
<dbReference type="InterPro" id="IPR015943">
    <property type="entry name" value="WD40/YVTN_repeat-like_dom_sf"/>
</dbReference>
<proteinExistence type="predicted"/>
<evidence type="ECO:0000256" key="2">
    <source>
        <dbReference type="SAM" id="SignalP"/>
    </source>
</evidence>
<evidence type="ECO:0000313" key="3">
    <source>
        <dbReference type="EMBL" id="AYM53412.1"/>
    </source>
</evidence>
<dbReference type="InterPro" id="IPR011047">
    <property type="entry name" value="Quinoprotein_ADH-like_sf"/>
</dbReference>
<dbReference type="AlphaFoldDB" id="A0A3Q8I4L2"/>
<dbReference type="InterPro" id="IPR017868">
    <property type="entry name" value="Filamin/ABP280_repeat-like"/>
</dbReference>
<protein>
    <submittedName>
        <fullName evidence="3">Cell surface protein</fullName>
    </submittedName>
</protein>
<dbReference type="PROSITE" id="PS50194">
    <property type="entry name" value="FILAMIN_REPEAT"/>
    <property type="match status" value="1"/>
</dbReference>
<feature type="signal peptide" evidence="2">
    <location>
        <begin position="1"/>
        <end position="23"/>
    </location>
</feature>